<reference evidence="2" key="1">
    <citation type="journal article" date="2023" name="Mol. Phylogenet. Evol.">
        <title>Genome-scale phylogeny and comparative genomics of the fungal order Sordariales.</title>
        <authorList>
            <person name="Hensen N."/>
            <person name="Bonometti L."/>
            <person name="Westerberg I."/>
            <person name="Brannstrom I.O."/>
            <person name="Guillou S."/>
            <person name="Cros-Aarteil S."/>
            <person name="Calhoun S."/>
            <person name="Haridas S."/>
            <person name="Kuo A."/>
            <person name="Mondo S."/>
            <person name="Pangilinan J."/>
            <person name="Riley R."/>
            <person name="LaButti K."/>
            <person name="Andreopoulos B."/>
            <person name="Lipzen A."/>
            <person name="Chen C."/>
            <person name="Yan M."/>
            <person name="Daum C."/>
            <person name="Ng V."/>
            <person name="Clum A."/>
            <person name="Steindorff A."/>
            <person name="Ohm R.A."/>
            <person name="Martin F."/>
            <person name="Silar P."/>
            <person name="Natvig D.O."/>
            <person name="Lalanne C."/>
            <person name="Gautier V."/>
            <person name="Ament-Velasquez S.L."/>
            <person name="Kruys A."/>
            <person name="Hutchinson M.I."/>
            <person name="Powell A.J."/>
            <person name="Barry K."/>
            <person name="Miller A.N."/>
            <person name="Grigoriev I.V."/>
            <person name="Debuchy R."/>
            <person name="Gladieux P."/>
            <person name="Hiltunen Thoren M."/>
            <person name="Johannesson H."/>
        </authorList>
    </citation>
    <scope>NUCLEOTIDE SEQUENCE</scope>
    <source>
        <strain evidence="2">CBS 626.80</strain>
    </source>
</reference>
<feature type="compositionally biased region" description="Polar residues" evidence="1">
    <location>
        <begin position="472"/>
        <end position="506"/>
    </location>
</feature>
<feature type="compositionally biased region" description="Polar residues" evidence="1">
    <location>
        <begin position="372"/>
        <end position="408"/>
    </location>
</feature>
<reference evidence="2" key="2">
    <citation type="submission" date="2023-06" db="EMBL/GenBank/DDBJ databases">
        <authorList>
            <consortium name="Lawrence Berkeley National Laboratory"/>
            <person name="Mondo S.J."/>
            <person name="Hensen N."/>
            <person name="Bonometti L."/>
            <person name="Westerberg I."/>
            <person name="Brannstrom I.O."/>
            <person name="Guillou S."/>
            <person name="Cros-Aarteil S."/>
            <person name="Calhoun S."/>
            <person name="Haridas S."/>
            <person name="Kuo A."/>
            <person name="Pangilinan J."/>
            <person name="Riley R."/>
            <person name="Labutti K."/>
            <person name="Andreopoulos B."/>
            <person name="Lipzen A."/>
            <person name="Chen C."/>
            <person name="Yanf M."/>
            <person name="Daum C."/>
            <person name="Ng V."/>
            <person name="Clum A."/>
            <person name="Steindorff A."/>
            <person name="Ohm R."/>
            <person name="Martin F."/>
            <person name="Silar P."/>
            <person name="Natvig D."/>
            <person name="Lalanne C."/>
            <person name="Gautier V."/>
            <person name="Ament-Velasquez S.L."/>
            <person name="Kruys A."/>
            <person name="Hutchinson M.I."/>
            <person name="Powell A.J."/>
            <person name="Barry K."/>
            <person name="Miller A.N."/>
            <person name="Grigoriev I.V."/>
            <person name="Debuchy R."/>
            <person name="Gladieux P."/>
            <person name="Thoren M.H."/>
            <person name="Johannesson H."/>
        </authorList>
    </citation>
    <scope>NUCLEOTIDE SEQUENCE</scope>
    <source>
        <strain evidence="2">CBS 626.80</strain>
    </source>
</reference>
<keyword evidence="3" id="KW-1185">Reference proteome</keyword>
<accession>A0AAN6NJS6</accession>
<dbReference type="AlphaFoldDB" id="A0AAN6NJS6"/>
<evidence type="ECO:0000313" key="2">
    <source>
        <dbReference type="EMBL" id="KAK3947137.1"/>
    </source>
</evidence>
<feature type="compositionally biased region" description="Polar residues" evidence="1">
    <location>
        <begin position="236"/>
        <end position="245"/>
    </location>
</feature>
<proteinExistence type="predicted"/>
<evidence type="ECO:0000313" key="3">
    <source>
        <dbReference type="Proteomes" id="UP001303222"/>
    </source>
</evidence>
<organism evidence="2 3">
    <name type="scientific">Pseudoneurospora amorphoporcata</name>
    <dbReference type="NCBI Taxonomy" id="241081"/>
    <lineage>
        <taxon>Eukaryota</taxon>
        <taxon>Fungi</taxon>
        <taxon>Dikarya</taxon>
        <taxon>Ascomycota</taxon>
        <taxon>Pezizomycotina</taxon>
        <taxon>Sordariomycetes</taxon>
        <taxon>Sordariomycetidae</taxon>
        <taxon>Sordariales</taxon>
        <taxon>Sordariaceae</taxon>
        <taxon>Pseudoneurospora</taxon>
    </lineage>
</organism>
<sequence>MILCRFEGPEKPYHQQQFNMNIAQLVTLSQWAAQCMNQLDEARSLLEDHCKTQAAATTETETWKDLQNHMSTFPDNFWSKRNNWLEETVISLGFSPPPLDPVPFPWAVLGSTTIPGPSNSVPLLTFPGFVPTGTVPGSVPPGTFPGSVPLSATFSGSTTGSGVSNAGPPPVAFSGRVNDLGLSGPILGLSASGPIIGSSPSGSAPPSRTLFGSVPPGTISGSVPSGTFPGSVAGSRPSTSRSKTFSGLIPGSGPSTSVPPPKTFSGSTGSGPLSPIPPRRTPSGSISRARTFSGAMIASSGLSNPLPPSGTISSSNTISNLAPSVPPPGTLSNPTPGGDPSRHQPRRRNSSQSHQAARHHPYSRENRPPAPSQMSQNQQTETVNPSQPLQNTGQHMMLQQNPQMGQQMTGSGPSSSVPPPGTVTGSAPPPGMFLGSMAGSGISNPVPPSIINSGPMAGSGVLHAAPPPAGTLSDSTFGPGPSNSVPTSGTFSGSGPPLQESSGYVPQQQQQTLDLQTFSSYIGDMQQQVLDAFSGSAPPNTFLNSAPPLQTSSDPTAGLNPSGSDPMTGVNLSGSVPPGTLSNSAFPVETFSDPIMTGLDSMDSDGNILDDPMAALEFPNFPDSMPDSSS</sequence>
<feature type="compositionally biased region" description="Polar residues" evidence="1">
    <location>
        <begin position="537"/>
        <end position="585"/>
    </location>
</feature>
<feature type="region of interest" description="Disordered" evidence="1">
    <location>
        <begin position="198"/>
        <end position="511"/>
    </location>
</feature>
<feature type="compositionally biased region" description="Low complexity" evidence="1">
    <location>
        <begin position="198"/>
        <end position="207"/>
    </location>
</feature>
<feature type="region of interest" description="Disordered" evidence="1">
    <location>
        <begin position="532"/>
        <end position="630"/>
    </location>
</feature>
<feature type="compositionally biased region" description="Low complexity" evidence="1">
    <location>
        <begin position="299"/>
        <end position="320"/>
    </location>
</feature>
<feature type="compositionally biased region" description="Pro residues" evidence="1">
    <location>
        <begin position="416"/>
        <end position="431"/>
    </location>
</feature>
<comment type="caution">
    <text evidence="2">The sequence shown here is derived from an EMBL/GenBank/DDBJ whole genome shotgun (WGS) entry which is preliminary data.</text>
</comment>
<protein>
    <submittedName>
        <fullName evidence="2">Uncharacterized protein</fullName>
    </submittedName>
</protein>
<evidence type="ECO:0000256" key="1">
    <source>
        <dbReference type="SAM" id="MobiDB-lite"/>
    </source>
</evidence>
<name>A0AAN6NJS6_9PEZI</name>
<dbReference type="Proteomes" id="UP001303222">
    <property type="component" value="Unassembled WGS sequence"/>
</dbReference>
<gene>
    <name evidence="2" type="ORF">QBC32DRAFT_98423</name>
</gene>
<dbReference type="EMBL" id="MU859407">
    <property type="protein sequence ID" value="KAK3947137.1"/>
    <property type="molecule type" value="Genomic_DNA"/>
</dbReference>